<evidence type="ECO:0000313" key="2">
    <source>
        <dbReference type="EMBL" id="MRJ46981.1"/>
    </source>
</evidence>
<gene>
    <name evidence="2" type="ORF">GF867_05310</name>
</gene>
<feature type="transmembrane region" description="Helical" evidence="1">
    <location>
        <begin position="124"/>
        <end position="152"/>
    </location>
</feature>
<comment type="caution">
    <text evidence="2">The sequence shown here is derived from an EMBL/GenBank/DDBJ whole genome shotgun (WGS) entry which is preliminary data.</text>
</comment>
<dbReference type="RefSeq" id="WP_153832067.1">
    <property type="nucleotide sequence ID" value="NZ_WJQT01000005.1"/>
</dbReference>
<proteinExistence type="predicted"/>
<keyword evidence="1" id="KW-1133">Transmembrane helix</keyword>
<feature type="transmembrane region" description="Helical" evidence="1">
    <location>
        <begin position="173"/>
        <end position="206"/>
    </location>
</feature>
<keyword evidence="1" id="KW-0812">Transmembrane</keyword>
<name>A0A844CBV1_9LACT</name>
<evidence type="ECO:0000313" key="3">
    <source>
        <dbReference type="Proteomes" id="UP000440066"/>
    </source>
</evidence>
<feature type="transmembrane region" description="Helical" evidence="1">
    <location>
        <begin position="49"/>
        <end position="74"/>
    </location>
</feature>
<organism evidence="2 3">
    <name type="scientific">Fundicoccus ignavus</name>
    <dbReference type="NCBI Taxonomy" id="2664442"/>
    <lineage>
        <taxon>Bacteria</taxon>
        <taxon>Bacillati</taxon>
        <taxon>Bacillota</taxon>
        <taxon>Bacilli</taxon>
        <taxon>Lactobacillales</taxon>
        <taxon>Aerococcaceae</taxon>
        <taxon>Fundicoccus</taxon>
    </lineage>
</organism>
<sequence length="229" mass="26613">MSNRNIINSQLYKILRYGYFFLVSNLLFLIANSLFLFVFIMIPPQLESLVFYLVALLPMGPALTALFFSMGVLVRTGDLAPVKDFIRSYRDNFIVSMKYWLLQLLLSAIMLVDAVYFFNQDFKIIAAVFLLLFVLINLFSLIGFPLLATFEITVRNVYRATVVIIWRYPVKQLINLLTLIAFVIIFWAFPSELFLFLFSLMAFYVMRQDQEIFKELASQFSETASEGEI</sequence>
<accession>A0A844CBV1</accession>
<keyword evidence="1" id="KW-0472">Membrane</keyword>
<dbReference type="InterPro" id="IPR006938">
    <property type="entry name" value="DUF624"/>
</dbReference>
<dbReference type="Pfam" id="PF04854">
    <property type="entry name" value="DUF624"/>
    <property type="match status" value="1"/>
</dbReference>
<dbReference type="Proteomes" id="UP000440066">
    <property type="component" value="Unassembled WGS sequence"/>
</dbReference>
<protein>
    <submittedName>
        <fullName evidence="2">DUF624 domain-containing protein</fullName>
    </submittedName>
</protein>
<feature type="transmembrane region" description="Helical" evidence="1">
    <location>
        <begin position="95"/>
        <end position="118"/>
    </location>
</feature>
<dbReference type="AlphaFoldDB" id="A0A844CBV1"/>
<feature type="transmembrane region" description="Helical" evidence="1">
    <location>
        <begin position="20"/>
        <end position="43"/>
    </location>
</feature>
<reference evidence="2 3" key="1">
    <citation type="submission" date="2019-11" db="EMBL/GenBank/DDBJ databases">
        <title>Characterisation of Fundicoccus ignavus gen. nov. sp. nov., a novel genus of the family Aerococcaceae from bulk tank milk.</title>
        <authorList>
            <person name="Siebert A."/>
            <person name="Huptas C."/>
            <person name="Wenning M."/>
            <person name="Scherer S."/>
            <person name="Doll E.V."/>
        </authorList>
    </citation>
    <scope>NUCLEOTIDE SEQUENCE [LARGE SCALE GENOMIC DNA]</scope>
    <source>
        <strain evidence="2 3">DSM 109652</strain>
    </source>
</reference>
<dbReference type="EMBL" id="WJQT01000005">
    <property type="protein sequence ID" value="MRJ46981.1"/>
    <property type="molecule type" value="Genomic_DNA"/>
</dbReference>
<evidence type="ECO:0000256" key="1">
    <source>
        <dbReference type="SAM" id="Phobius"/>
    </source>
</evidence>